<dbReference type="EMBL" id="CATKSN020000275">
    <property type="protein sequence ID" value="CAI9149387.1"/>
    <property type="molecule type" value="Genomic_DNA"/>
</dbReference>
<protein>
    <submittedName>
        <fullName evidence="2">Uncharacterized protein</fullName>
    </submittedName>
</protein>
<name>A0ABN8XJB5_RANTA</name>
<organism evidence="2 3">
    <name type="scientific">Rangifer tarandus platyrhynchus</name>
    <name type="common">Svalbard reindeer</name>
    <dbReference type="NCBI Taxonomy" id="3082113"/>
    <lineage>
        <taxon>Eukaryota</taxon>
        <taxon>Metazoa</taxon>
        <taxon>Chordata</taxon>
        <taxon>Craniata</taxon>
        <taxon>Vertebrata</taxon>
        <taxon>Euteleostomi</taxon>
        <taxon>Mammalia</taxon>
        <taxon>Eutheria</taxon>
        <taxon>Laurasiatheria</taxon>
        <taxon>Artiodactyla</taxon>
        <taxon>Ruminantia</taxon>
        <taxon>Pecora</taxon>
        <taxon>Cervidae</taxon>
        <taxon>Odocoileinae</taxon>
        <taxon>Rangifer</taxon>
    </lineage>
</organism>
<sequence length="525" mass="59450">LITAEEWDRRTRRHPPRCVRSICKLRRDTLALIPVAVHVCPPAKCNSTARCTADLSDAKIAYPNTRNRRHVPGDCRQRTKAADTWRSHGTETVAQCLRADNLVAAGAKERRLYASADRGPATDFRRTADENLPPLLSVGSFMFHVNSSHSAYSCFGRHVAVFHEIDSDCRERRFCFRQDEKQCEMSYGYRSGRSIEERSRDQQDNEGVYRQKRAKDVVASVLFTDGNESLPLRSFDSSRDAQTLARLLPSRAIRFALRLVSTPPGYTGNGHEKRACRCGPLFRYEKLRCRNIFAQHPGAIAWHRRTFGERRMFYGDCCRRLEFLQNGPRDAVCSTGDGRSVSRSRQQNGEEPAKDCSGGDVSGQYTLHMLQSVSICGETRTDNSERPGCSNAPLRCASAPRTVGWDWPNVPHYVLLSTAINSAMTGGLRQQGEGLVEGLPCRIRRDCYRLTTQRGPRGLSDSIEVHCGKSGACGYGHYPSRRRRRRRVVLMFQMRILLQNRSALWKTRRLLALELHKPLQHEAAP</sequence>
<keyword evidence="3" id="KW-1185">Reference proteome</keyword>
<dbReference type="Proteomes" id="UP001176941">
    <property type="component" value="Unassembled WGS sequence"/>
</dbReference>
<comment type="caution">
    <text evidence="2">The sequence shown here is derived from an EMBL/GenBank/DDBJ whole genome shotgun (WGS) entry which is preliminary data.</text>
</comment>
<evidence type="ECO:0000313" key="2">
    <source>
        <dbReference type="EMBL" id="CAI9149387.1"/>
    </source>
</evidence>
<proteinExistence type="predicted"/>
<evidence type="ECO:0000256" key="1">
    <source>
        <dbReference type="SAM" id="MobiDB-lite"/>
    </source>
</evidence>
<accession>A0ABN8XJB5</accession>
<feature type="region of interest" description="Disordered" evidence="1">
    <location>
        <begin position="334"/>
        <end position="360"/>
    </location>
</feature>
<gene>
    <name evidence="2" type="ORF">MRATA1EN1_LOCUS31005</name>
</gene>
<evidence type="ECO:0000313" key="3">
    <source>
        <dbReference type="Proteomes" id="UP001176941"/>
    </source>
</evidence>
<feature type="non-terminal residue" evidence="2">
    <location>
        <position position="1"/>
    </location>
</feature>
<reference evidence="2" key="1">
    <citation type="submission" date="2023-04" db="EMBL/GenBank/DDBJ databases">
        <authorList>
            <consortium name="ELIXIR-Norway"/>
        </authorList>
    </citation>
    <scope>NUCLEOTIDE SEQUENCE [LARGE SCALE GENOMIC DNA]</scope>
</reference>